<dbReference type="Pfam" id="PF13639">
    <property type="entry name" value="zf-RING_2"/>
    <property type="match status" value="1"/>
</dbReference>
<dbReference type="InterPro" id="IPR013083">
    <property type="entry name" value="Znf_RING/FYVE/PHD"/>
</dbReference>
<dbReference type="InterPro" id="IPR001841">
    <property type="entry name" value="Znf_RING"/>
</dbReference>
<feature type="domain" description="RING-type" evidence="3">
    <location>
        <begin position="179"/>
        <end position="229"/>
    </location>
</feature>
<evidence type="ECO:0000259" key="3">
    <source>
        <dbReference type="PROSITE" id="PS50089"/>
    </source>
</evidence>
<sequence length="240" mass="27027">MSNEIDEDSLDVLLREHPGESDLTRLRLLRPTRRRTRSQIAHESLWAGRGSLAEQTRGTTNYSDTSISPIDARLRADGMSRSERLHQSAWRGLGGLPEPMRRDVQRGDGGSPRRMPRRSTRAAERHLTEWTGPTALGATLRASEKRSTGLIENAKFQLHQSVLKTTVLRWQPGGEMPSCCICLENFKSKAIVKEGACGHFYHGQCIAKWIEAIKERSSGTRDACCPYCRQELIKKLLCET</sequence>
<keyword evidence="1" id="KW-0863">Zinc-finger</keyword>
<evidence type="ECO:0000256" key="1">
    <source>
        <dbReference type="PROSITE-ProRule" id="PRU00175"/>
    </source>
</evidence>
<evidence type="ECO:0000313" key="5">
    <source>
        <dbReference type="Proteomes" id="UP000591131"/>
    </source>
</evidence>
<dbReference type="GO" id="GO:0061630">
    <property type="term" value="F:ubiquitin protein ligase activity"/>
    <property type="evidence" value="ECO:0007669"/>
    <property type="project" value="TreeGrafter"/>
</dbReference>
<dbReference type="Proteomes" id="UP000591131">
    <property type="component" value="Unassembled WGS sequence"/>
</dbReference>
<dbReference type="OrthoDB" id="8062037at2759"/>
<dbReference type="SUPFAM" id="SSF57850">
    <property type="entry name" value="RING/U-box"/>
    <property type="match status" value="1"/>
</dbReference>
<dbReference type="Gene3D" id="3.30.40.10">
    <property type="entry name" value="Zinc/RING finger domain, C3HC4 (zinc finger)"/>
    <property type="match status" value="1"/>
</dbReference>
<dbReference type="AlphaFoldDB" id="A0A7J6LTN9"/>
<proteinExistence type="predicted"/>
<dbReference type="PANTHER" id="PTHR22765">
    <property type="entry name" value="RING FINGER AND PROTEASE ASSOCIATED DOMAIN-CONTAINING"/>
    <property type="match status" value="1"/>
</dbReference>
<accession>A0A7J6LTN9</accession>
<feature type="region of interest" description="Disordered" evidence="2">
    <location>
        <begin position="91"/>
        <end position="124"/>
    </location>
</feature>
<comment type="caution">
    <text evidence="4">The sequence shown here is derived from an EMBL/GenBank/DDBJ whole genome shotgun (WGS) entry which is preliminary data.</text>
</comment>
<protein>
    <recommendedName>
        <fullName evidence="3">RING-type domain-containing protein</fullName>
    </recommendedName>
</protein>
<dbReference type="PANTHER" id="PTHR22765:SF434">
    <property type="entry name" value="GB|AAD18119.1-RELATED"/>
    <property type="match status" value="1"/>
</dbReference>
<dbReference type="InterPro" id="IPR051826">
    <property type="entry name" value="E3_ubiquitin-ligase_domain"/>
</dbReference>
<gene>
    <name evidence="4" type="ORF">FOL47_006278</name>
</gene>
<keyword evidence="1" id="KW-0862">Zinc</keyword>
<keyword evidence="1" id="KW-0479">Metal-binding</keyword>
<evidence type="ECO:0000313" key="4">
    <source>
        <dbReference type="EMBL" id="KAF4662340.1"/>
    </source>
</evidence>
<evidence type="ECO:0000256" key="2">
    <source>
        <dbReference type="SAM" id="MobiDB-lite"/>
    </source>
</evidence>
<organism evidence="4 5">
    <name type="scientific">Perkinsus chesapeaki</name>
    <name type="common">Clam parasite</name>
    <name type="synonym">Perkinsus andrewsi</name>
    <dbReference type="NCBI Taxonomy" id="330153"/>
    <lineage>
        <taxon>Eukaryota</taxon>
        <taxon>Sar</taxon>
        <taxon>Alveolata</taxon>
        <taxon>Perkinsozoa</taxon>
        <taxon>Perkinsea</taxon>
        <taxon>Perkinsida</taxon>
        <taxon>Perkinsidae</taxon>
        <taxon>Perkinsus</taxon>
    </lineage>
</organism>
<dbReference type="EMBL" id="JAAPAO010000349">
    <property type="protein sequence ID" value="KAF4662340.1"/>
    <property type="molecule type" value="Genomic_DNA"/>
</dbReference>
<name>A0A7J6LTN9_PERCH</name>
<dbReference type="SMART" id="SM00184">
    <property type="entry name" value="RING"/>
    <property type="match status" value="1"/>
</dbReference>
<dbReference type="GO" id="GO:0006511">
    <property type="term" value="P:ubiquitin-dependent protein catabolic process"/>
    <property type="evidence" value="ECO:0007669"/>
    <property type="project" value="TreeGrafter"/>
</dbReference>
<reference evidence="4 5" key="1">
    <citation type="submission" date="2020-04" db="EMBL/GenBank/DDBJ databases">
        <title>Perkinsus chesapeaki whole genome sequence.</title>
        <authorList>
            <person name="Bogema D.R."/>
        </authorList>
    </citation>
    <scope>NUCLEOTIDE SEQUENCE [LARGE SCALE GENOMIC DNA]</scope>
    <source>
        <strain evidence="4">ATCC PRA-425</strain>
    </source>
</reference>
<dbReference type="GO" id="GO:0008270">
    <property type="term" value="F:zinc ion binding"/>
    <property type="evidence" value="ECO:0007669"/>
    <property type="project" value="UniProtKB-KW"/>
</dbReference>
<keyword evidence="5" id="KW-1185">Reference proteome</keyword>
<dbReference type="PROSITE" id="PS50089">
    <property type="entry name" value="ZF_RING_2"/>
    <property type="match status" value="1"/>
</dbReference>